<comment type="caution">
    <text evidence="11">The sequence shown here is derived from an EMBL/GenBank/DDBJ whole genome shotgun (WGS) entry which is preliminary data.</text>
</comment>
<keyword evidence="5" id="KW-0862">Zinc</keyword>
<feature type="active site" description="Proton donor/acceptor" evidence="7">
    <location>
        <position position="665"/>
    </location>
</feature>
<evidence type="ECO:0000313" key="12">
    <source>
        <dbReference type="Proteomes" id="UP000319516"/>
    </source>
</evidence>
<dbReference type="GO" id="GO:0008270">
    <property type="term" value="F:zinc ion binding"/>
    <property type="evidence" value="ECO:0007669"/>
    <property type="project" value="InterPro"/>
</dbReference>
<dbReference type="SUPFAM" id="SSF53187">
    <property type="entry name" value="Zn-dependent exopeptidases"/>
    <property type="match status" value="1"/>
</dbReference>
<feature type="domain" description="Peptidase M14" evidence="10">
    <location>
        <begin position="378"/>
        <end position="708"/>
    </location>
</feature>
<dbReference type="PANTHER" id="PTHR11705">
    <property type="entry name" value="PROTEASE FAMILY M14 CARBOXYPEPTIDASE A,B"/>
    <property type="match status" value="1"/>
</dbReference>
<evidence type="ECO:0000256" key="9">
    <source>
        <dbReference type="SAM" id="SignalP"/>
    </source>
</evidence>
<evidence type="ECO:0000256" key="7">
    <source>
        <dbReference type="PROSITE-ProRule" id="PRU01379"/>
    </source>
</evidence>
<keyword evidence="3" id="KW-0645">Protease</keyword>
<evidence type="ECO:0000256" key="1">
    <source>
        <dbReference type="ARBA" id="ARBA00001947"/>
    </source>
</evidence>
<dbReference type="InterPro" id="IPR000834">
    <property type="entry name" value="Peptidase_M14"/>
</dbReference>
<evidence type="ECO:0000313" key="11">
    <source>
        <dbReference type="EMBL" id="TQL52488.1"/>
    </source>
</evidence>
<sequence length="1011" mass="106826">MSRRRLAAVLSAALLVATPAAFADPGGGDPPGAQGAGAVAAEDLPQGSERALVRLALPDRAALEALVAADADIAAVPAPSPESRDGLVLVDLVLTGDELTALRADGATVRQVIQREGDAQQRFEASREAAQERHAAGLSPQTVDGVVQPADTVAVDYAYWWESGGQVFLQVQASTSATADPDLEIEVEWETQDGTTGSFPLFRYVDAGQYMYHYYLPMPLPDVPVSVTATSSEGGTATAGTAPWPGTDAPELPEGYQHDFIDHYMTPAEIGERIDRLADQYSDLVDVVELPNATNGYRRTAKAVVGDRETAAIIVESVDYGSEGMNDTEVIVEAPTEPDAELTGDYIDRTLFISLATDADGQVTSTTDEVAAYITAQFPDTFNAFVAQTSEGETMTEADAVLSDDLAASHLPDEGQTVRLLRIGKHRDGSRPGVFTYSQEHAREWVTPLANLEFAERMLANAHTDEETAQLLEETEIFVLPVVNPDGANYSFYDDNWQRKNMTEHCTGQDRDPRYADGWGVDINRNYAVGSYHDGYVGGSANCLSGTYAGPAELSEPESSNVVAVAESYPNITHAINVHSYGGYFMWSPGAYKMPGRETLPYPDPATLAEFQDASARIIAAIAGHRDTVTWTSNTGPVTDVLYSAAGNSGDHLYYEFDIIAWDFEVGNDVWREDFQQWQGVGFQPEWDEAHEESQEYAAGLVELVRVAADANRSVTRLRGEDRYATSVAIGQEAFPEATTATLVSGEESHLVDGLVAAPLAYQREAPLLATRSAQLSPVVADDLAARNVTEVTVVGGTAAVGEGVVEDLEAMGITVTRVGGADRYETAVGVADLIGGTTAVVASGEPGHLIDALAVSGAASDAAVPIVLVRRDQVPDPTAAWLDAETDSSVAVGGSAAISEAVLGELPDAVRVSGANRWSTAVAVADHYVAAGLDASSVTVGSGEPGHLVDALPGGVLGEPILLTRVAQLPPETGDWIAASGDTAHAYVLGGTQAVGQSVVEELEALLAAD</sequence>
<dbReference type="PANTHER" id="PTHR11705:SF143">
    <property type="entry name" value="SLL0236 PROTEIN"/>
    <property type="match status" value="1"/>
</dbReference>
<evidence type="ECO:0000256" key="6">
    <source>
        <dbReference type="ARBA" id="ARBA00023049"/>
    </source>
</evidence>
<organism evidence="11 12">
    <name type="scientific">Ornithinicoccus hortensis</name>
    <dbReference type="NCBI Taxonomy" id="82346"/>
    <lineage>
        <taxon>Bacteria</taxon>
        <taxon>Bacillati</taxon>
        <taxon>Actinomycetota</taxon>
        <taxon>Actinomycetes</taxon>
        <taxon>Micrococcales</taxon>
        <taxon>Intrasporangiaceae</taxon>
        <taxon>Ornithinicoccus</taxon>
    </lineage>
</organism>
<accession>A0A542YWL3</accession>
<dbReference type="GO" id="GO:0006508">
    <property type="term" value="P:proteolysis"/>
    <property type="evidence" value="ECO:0007669"/>
    <property type="project" value="UniProtKB-KW"/>
</dbReference>
<evidence type="ECO:0000256" key="5">
    <source>
        <dbReference type="ARBA" id="ARBA00022833"/>
    </source>
</evidence>
<evidence type="ECO:0000256" key="2">
    <source>
        <dbReference type="ARBA" id="ARBA00005988"/>
    </source>
</evidence>
<dbReference type="SMART" id="SM00631">
    <property type="entry name" value="Zn_pept"/>
    <property type="match status" value="1"/>
</dbReference>
<dbReference type="Pfam" id="PF00246">
    <property type="entry name" value="Peptidase_M14"/>
    <property type="match status" value="1"/>
</dbReference>
<dbReference type="Gene3D" id="3.40.50.12090">
    <property type="match status" value="1"/>
</dbReference>
<feature type="region of interest" description="Disordered" evidence="8">
    <location>
        <begin position="229"/>
        <end position="251"/>
    </location>
</feature>
<evidence type="ECO:0000256" key="4">
    <source>
        <dbReference type="ARBA" id="ARBA00022801"/>
    </source>
</evidence>
<dbReference type="Gene3D" id="3.40.630.10">
    <property type="entry name" value="Zn peptidases"/>
    <property type="match status" value="1"/>
</dbReference>
<dbReference type="InterPro" id="IPR007253">
    <property type="entry name" value="Cell_wall-bd_2"/>
</dbReference>
<comment type="cofactor">
    <cofactor evidence="1">
        <name>Zn(2+)</name>
        <dbReference type="ChEBI" id="CHEBI:29105"/>
    </cofactor>
</comment>
<name>A0A542YWL3_9MICO</name>
<dbReference type="RefSeq" id="WP_141786356.1">
    <property type="nucleotide sequence ID" value="NZ_BAAAIK010000001.1"/>
</dbReference>
<dbReference type="GO" id="GO:0005615">
    <property type="term" value="C:extracellular space"/>
    <property type="evidence" value="ECO:0007669"/>
    <property type="project" value="TreeGrafter"/>
</dbReference>
<protein>
    <submittedName>
        <fullName evidence="11">Putative cell wall binding repeat protein</fullName>
    </submittedName>
</protein>
<feature type="compositionally biased region" description="Low complexity" evidence="8">
    <location>
        <begin position="229"/>
        <end position="247"/>
    </location>
</feature>
<dbReference type="Pfam" id="PF04122">
    <property type="entry name" value="CW_binding_2"/>
    <property type="match status" value="3"/>
</dbReference>
<proteinExistence type="inferred from homology"/>
<keyword evidence="6" id="KW-0482">Metalloprotease</keyword>
<dbReference type="OrthoDB" id="5240362at2"/>
<comment type="similarity">
    <text evidence="2 7">Belongs to the peptidase M14 family.</text>
</comment>
<evidence type="ECO:0000256" key="3">
    <source>
        <dbReference type="ARBA" id="ARBA00022670"/>
    </source>
</evidence>
<reference evidence="11 12" key="1">
    <citation type="submission" date="2019-06" db="EMBL/GenBank/DDBJ databases">
        <title>Sequencing the genomes of 1000 actinobacteria strains.</title>
        <authorList>
            <person name="Klenk H.-P."/>
        </authorList>
    </citation>
    <scope>NUCLEOTIDE SEQUENCE [LARGE SCALE GENOMIC DNA]</scope>
    <source>
        <strain evidence="11 12">DSM 12335</strain>
    </source>
</reference>
<dbReference type="EMBL" id="VFOP01000001">
    <property type="protein sequence ID" value="TQL52488.1"/>
    <property type="molecule type" value="Genomic_DNA"/>
</dbReference>
<feature type="chain" id="PRO_5022140166" evidence="9">
    <location>
        <begin position="24"/>
        <end position="1011"/>
    </location>
</feature>
<dbReference type="PROSITE" id="PS52035">
    <property type="entry name" value="PEPTIDASE_M14"/>
    <property type="match status" value="1"/>
</dbReference>
<gene>
    <name evidence="11" type="ORF">FB467_3675</name>
</gene>
<dbReference type="GO" id="GO:0004181">
    <property type="term" value="F:metallocarboxypeptidase activity"/>
    <property type="evidence" value="ECO:0007669"/>
    <property type="project" value="InterPro"/>
</dbReference>
<keyword evidence="9" id="KW-0732">Signal</keyword>
<feature type="signal peptide" evidence="9">
    <location>
        <begin position="1"/>
        <end position="23"/>
    </location>
</feature>
<dbReference type="Proteomes" id="UP000319516">
    <property type="component" value="Unassembled WGS sequence"/>
</dbReference>
<keyword evidence="12" id="KW-1185">Reference proteome</keyword>
<evidence type="ECO:0000256" key="8">
    <source>
        <dbReference type="SAM" id="MobiDB-lite"/>
    </source>
</evidence>
<dbReference type="AlphaFoldDB" id="A0A542YWL3"/>
<keyword evidence="4" id="KW-0378">Hydrolase</keyword>
<evidence type="ECO:0000259" key="10">
    <source>
        <dbReference type="PROSITE" id="PS52035"/>
    </source>
</evidence>